<proteinExistence type="predicted"/>
<accession>A0A9X3MR10</accession>
<keyword evidence="1" id="KW-1133">Transmembrane helix</keyword>
<dbReference type="Proteomes" id="UP001149140">
    <property type="component" value="Unassembled WGS sequence"/>
</dbReference>
<name>A0A9X3MR10_9ACTN</name>
<dbReference type="EMBL" id="JAPDOD010000007">
    <property type="protein sequence ID" value="MDA0160782.1"/>
    <property type="molecule type" value="Genomic_DNA"/>
</dbReference>
<keyword evidence="1" id="KW-0812">Transmembrane</keyword>
<gene>
    <name evidence="2" type="ORF">OM076_10945</name>
</gene>
<feature type="transmembrane region" description="Helical" evidence="1">
    <location>
        <begin position="41"/>
        <end position="60"/>
    </location>
</feature>
<keyword evidence="3" id="KW-1185">Reference proteome</keyword>
<keyword evidence="1" id="KW-0472">Membrane</keyword>
<reference evidence="2" key="1">
    <citation type="submission" date="2022-10" db="EMBL/GenBank/DDBJ databases">
        <title>The WGS of Solirubrobacter ginsenosidimutans DSM 21036.</title>
        <authorList>
            <person name="Jiang Z."/>
        </authorList>
    </citation>
    <scope>NUCLEOTIDE SEQUENCE</scope>
    <source>
        <strain evidence="2">DSM 21036</strain>
    </source>
</reference>
<comment type="caution">
    <text evidence="2">The sequence shown here is derived from an EMBL/GenBank/DDBJ whole genome shotgun (WGS) entry which is preliminary data.</text>
</comment>
<feature type="transmembrane region" description="Helical" evidence="1">
    <location>
        <begin position="98"/>
        <end position="118"/>
    </location>
</feature>
<organism evidence="2 3">
    <name type="scientific">Solirubrobacter ginsenosidimutans</name>
    <dbReference type="NCBI Taxonomy" id="490573"/>
    <lineage>
        <taxon>Bacteria</taxon>
        <taxon>Bacillati</taxon>
        <taxon>Actinomycetota</taxon>
        <taxon>Thermoleophilia</taxon>
        <taxon>Solirubrobacterales</taxon>
        <taxon>Solirubrobacteraceae</taxon>
        <taxon>Solirubrobacter</taxon>
    </lineage>
</organism>
<evidence type="ECO:0000313" key="3">
    <source>
        <dbReference type="Proteomes" id="UP001149140"/>
    </source>
</evidence>
<sequence>MAGHRAALTGLVAFRWALGLQRASAELCQQTGVKRRSSLPHFALDGLTLGLVYCAAYMVRFGGDIPNAYKELLVQTLPVVVLGGVVCLAVTASPIKGVGLTTLVLIAYVTMLQLRSAAWRRASTSVPRA</sequence>
<dbReference type="AlphaFoldDB" id="A0A9X3MR10"/>
<protein>
    <submittedName>
        <fullName evidence="2">Uncharacterized protein</fullName>
    </submittedName>
</protein>
<evidence type="ECO:0000256" key="1">
    <source>
        <dbReference type="SAM" id="Phobius"/>
    </source>
</evidence>
<evidence type="ECO:0000313" key="2">
    <source>
        <dbReference type="EMBL" id="MDA0160782.1"/>
    </source>
</evidence>
<feature type="transmembrane region" description="Helical" evidence="1">
    <location>
        <begin position="72"/>
        <end position="92"/>
    </location>
</feature>
<dbReference type="RefSeq" id="WP_270039840.1">
    <property type="nucleotide sequence ID" value="NZ_JAPDOD010000007.1"/>
</dbReference>